<evidence type="ECO:0000256" key="1">
    <source>
        <dbReference type="SAM" id="MobiDB-lite"/>
    </source>
</evidence>
<dbReference type="Proteomes" id="UP000656881">
    <property type="component" value="Unassembled WGS sequence"/>
</dbReference>
<keyword evidence="3" id="KW-1185">Reference proteome</keyword>
<reference evidence="3" key="1">
    <citation type="journal article" date="2019" name="Int. J. Syst. Evol. Microbiol.">
        <title>The Global Catalogue of Microorganisms (GCM) 10K type strain sequencing project: providing services to taxonomists for standard genome sequencing and annotation.</title>
        <authorList>
            <consortium name="The Broad Institute Genomics Platform"/>
            <consortium name="The Broad Institute Genome Sequencing Center for Infectious Disease"/>
            <person name="Wu L."/>
            <person name="Ma J."/>
        </authorList>
    </citation>
    <scope>NUCLEOTIDE SEQUENCE [LARGE SCALE GENOMIC DNA]</scope>
    <source>
        <strain evidence="3">CGMCC 4.7349</strain>
    </source>
</reference>
<protein>
    <recommendedName>
        <fullName evidence="4">Lipoprotein</fullName>
    </recommendedName>
</protein>
<feature type="compositionally biased region" description="Low complexity" evidence="1">
    <location>
        <begin position="13"/>
        <end position="30"/>
    </location>
</feature>
<dbReference type="EMBL" id="BMNG01000007">
    <property type="protein sequence ID" value="GGO45500.1"/>
    <property type="molecule type" value="Genomic_DNA"/>
</dbReference>
<evidence type="ECO:0000313" key="2">
    <source>
        <dbReference type="EMBL" id="GGO45500.1"/>
    </source>
</evidence>
<proteinExistence type="predicted"/>
<evidence type="ECO:0000313" key="3">
    <source>
        <dbReference type="Proteomes" id="UP000656881"/>
    </source>
</evidence>
<name>A0ABQ2M018_9ACTN</name>
<evidence type="ECO:0008006" key="4">
    <source>
        <dbReference type="Google" id="ProtNLM"/>
    </source>
</evidence>
<dbReference type="RefSeq" id="WP_229697020.1">
    <property type="nucleotide sequence ID" value="NZ_BMNG01000007.1"/>
</dbReference>
<feature type="region of interest" description="Disordered" evidence="1">
    <location>
        <begin position="1"/>
        <end position="52"/>
    </location>
</feature>
<sequence length="214" mass="22910">MLVSGCAGDGGQDDPAPSAPASSAPQTAPTNSKEAARQHAPGPAGDLDRLADRKGWEVSSGFTSASAYVADVCKVMTSLQKNEQDPGGWLARRVKGDDPAVLRAGMPKLCPKWSKAASQVLEGDYAYWYPNGTYVVVKTKPKPPPRSSDETGEISPGTYRVTGDVANCYWERATQEGKVIDSRFLTASKDVTVRIRDTDGQFRSENCGVWKPVG</sequence>
<comment type="caution">
    <text evidence="2">The sequence shown here is derived from an EMBL/GenBank/DDBJ whole genome shotgun (WGS) entry which is preliminary data.</text>
</comment>
<accession>A0ABQ2M018</accession>
<gene>
    <name evidence="2" type="ORF">GCM10012286_34200</name>
</gene>
<organism evidence="2 3">
    <name type="scientific">Streptomyces lasiicapitis</name>
    <dbReference type="NCBI Taxonomy" id="1923961"/>
    <lineage>
        <taxon>Bacteria</taxon>
        <taxon>Bacillati</taxon>
        <taxon>Actinomycetota</taxon>
        <taxon>Actinomycetes</taxon>
        <taxon>Kitasatosporales</taxon>
        <taxon>Streptomycetaceae</taxon>
        <taxon>Streptomyces</taxon>
    </lineage>
</organism>